<sequence length="104" mass="12122">MNFYVVLELSDLKGVLLAIIMEDNTNRMLRSQNPCFMKNETLNINKYVVASEIHARTLWEKIESLYASKCWNNNLFLLNSIASLKFKEDTSLSYHLNEFQGIID</sequence>
<feature type="non-terminal residue" evidence="1">
    <location>
        <position position="1"/>
    </location>
</feature>
<comment type="caution">
    <text evidence="1">The sequence shown here is derived from an EMBL/GenBank/DDBJ whole genome shotgun (WGS) entry which is preliminary data.</text>
</comment>
<keyword evidence="2" id="KW-1185">Reference proteome</keyword>
<dbReference type="EMBL" id="QJKJ01009962">
    <property type="protein sequence ID" value="RDX75054.1"/>
    <property type="molecule type" value="Genomic_DNA"/>
</dbReference>
<dbReference type="Proteomes" id="UP000257109">
    <property type="component" value="Unassembled WGS sequence"/>
</dbReference>
<dbReference type="Pfam" id="PF14223">
    <property type="entry name" value="Retrotran_gag_2"/>
    <property type="match status" value="1"/>
</dbReference>
<proteinExistence type="predicted"/>
<accession>A0A371F9T4</accession>
<evidence type="ECO:0008006" key="3">
    <source>
        <dbReference type="Google" id="ProtNLM"/>
    </source>
</evidence>
<evidence type="ECO:0000313" key="1">
    <source>
        <dbReference type="EMBL" id="RDX75054.1"/>
    </source>
</evidence>
<dbReference type="AlphaFoldDB" id="A0A371F9T4"/>
<reference evidence="1" key="1">
    <citation type="submission" date="2018-05" db="EMBL/GenBank/DDBJ databases">
        <title>Draft genome of Mucuna pruriens seed.</title>
        <authorList>
            <person name="Nnadi N.E."/>
            <person name="Vos R."/>
            <person name="Hasami M.H."/>
            <person name="Devisetty U.K."/>
            <person name="Aguiy J.C."/>
        </authorList>
    </citation>
    <scope>NUCLEOTIDE SEQUENCE [LARGE SCALE GENOMIC DNA]</scope>
    <source>
        <strain evidence="1">JCA_2017</strain>
    </source>
</reference>
<gene>
    <name evidence="1" type="ORF">CR513_45113</name>
</gene>
<name>A0A371F9T4_MUCPR</name>
<organism evidence="1 2">
    <name type="scientific">Mucuna pruriens</name>
    <name type="common">Velvet bean</name>
    <name type="synonym">Dolichos pruriens</name>
    <dbReference type="NCBI Taxonomy" id="157652"/>
    <lineage>
        <taxon>Eukaryota</taxon>
        <taxon>Viridiplantae</taxon>
        <taxon>Streptophyta</taxon>
        <taxon>Embryophyta</taxon>
        <taxon>Tracheophyta</taxon>
        <taxon>Spermatophyta</taxon>
        <taxon>Magnoliopsida</taxon>
        <taxon>eudicotyledons</taxon>
        <taxon>Gunneridae</taxon>
        <taxon>Pentapetalae</taxon>
        <taxon>rosids</taxon>
        <taxon>fabids</taxon>
        <taxon>Fabales</taxon>
        <taxon>Fabaceae</taxon>
        <taxon>Papilionoideae</taxon>
        <taxon>50 kb inversion clade</taxon>
        <taxon>NPAAA clade</taxon>
        <taxon>indigoferoid/millettioid clade</taxon>
        <taxon>Phaseoleae</taxon>
        <taxon>Mucuna</taxon>
    </lineage>
</organism>
<evidence type="ECO:0000313" key="2">
    <source>
        <dbReference type="Proteomes" id="UP000257109"/>
    </source>
</evidence>
<dbReference type="OrthoDB" id="1434682at2759"/>
<protein>
    <recommendedName>
        <fullName evidence="3">Copia protein</fullName>
    </recommendedName>
</protein>